<protein>
    <recommendedName>
        <fullName evidence="5">Glycosyltransferase RgtA/B/C/D-like domain-containing protein</fullName>
    </recommendedName>
</protein>
<comment type="caution">
    <text evidence="3">The sequence shown here is derived from an EMBL/GenBank/DDBJ whole genome shotgun (WGS) entry which is preliminary data.</text>
</comment>
<reference evidence="3" key="2">
    <citation type="submission" date="2024-05" db="EMBL/GenBank/DDBJ databases">
        <authorList>
            <person name="Wolfe A."/>
        </authorList>
    </citation>
    <scope>NUCLEOTIDE SEQUENCE</scope>
    <source>
        <strain evidence="3">UMB1064</strain>
    </source>
</reference>
<feature type="transmembrane region" description="Helical" evidence="2">
    <location>
        <begin position="252"/>
        <end position="267"/>
    </location>
</feature>
<dbReference type="Proteomes" id="UP001223646">
    <property type="component" value="Unassembled WGS sequence"/>
</dbReference>
<dbReference type="EMBL" id="JASOOY020000014">
    <property type="protein sequence ID" value="MEO3716880.1"/>
    <property type="molecule type" value="Genomic_DNA"/>
</dbReference>
<feature type="transmembrane region" description="Helical" evidence="2">
    <location>
        <begin position="347"/>
        <end position="368"/>
    </location>
</feature>
<keyword evidence="2" id="KW-0812">Transmembrane</keyword>
<feature type="transmembrane region" description="Helical" evidence="2">
    <location>
        <begin position="408"/>
        <end position="429"/>
    </location>
</feature>
<sequence length="683" mass="74673">MTKAERSSTGDTPTAQTPHTPTVGDEGTVADSAVKTAEAPGADNTAEQESSRPYYMPTLTWGERLDLSAKQWWPLIGVVIAIQLVARILVLTSHGFYWDDFIIVGHLYDTPLLSKDYLLQDHDGHLAPLAFLVQGLYHLIAPWNWWLPAITMAVMSVVLTYATAKLFELLTGRTLVSLFLITVVAWTPLMLPGDTWWSAAANSQPFHLAFVVFMIVAIRTTMRRSFGPRPWEAVGLFVLLAVALGFFEKSLAIAPISMLVVVTLAYMERRNILQVLRRGLVIWIPSMLLTGAWALWYYFGPAETTGFISDKLQPELFFNGLGQIFAGIIGGPTSWERWAPGQPFASASSQLITLGGIILLILSATLIGRDYRGWAPWTLSVAYMFTTLFAITLFRSGENTSGVLAHTLHYYSDVALVIVICVAISLAGLPPKDEAPALLPARTHILIWSLGVALAVTSTISVVTYRNAWSDDIAMEWIGNTKASLSALREEADAAGPDKAIDYNLIDQPVPFEVLVPVAAPMNMYSRVFDAVSDRPPFERVTGHPRMFNTDGSLIDAKVSEVTRVTDGPVEQCGHRITVGEDGTASEDIKLENIIKLGDWVLEFPATASEDMDVRLSLPNPFETEEQTRGGSTVVKMNNDLRPRYVYLNGGGNTLHVDVEKATPGATLCIGAGAIGPLVPASR</sequence>
<evidence type="ECO:0000313" key="3">
    <source>
        <dbReference type="EMBL" id="MEO3716880.1"/>
    </source>
</evidence>
<feature type="transmembrane region" description="Helical" evidence="2">
    <location>
        <begin position="230"/>
        <end position="246"/>
    </location>
</feature>
<evidence type="ECO:0000313" key="4">
    <source>
        <dbReference type="Proteomes" id="UP001223646"/>
    </source>
</evidence>
<dbReference type="AlphaFoldDB" id="A0AAW9SP56"/>
<reference evidence="3" key="1">
    <citation type="submission" date="2023-05" db="EMBL/GenBank/DDBJ databases">
        <authorList>
            <person name="Du J."/>
        </authorList>
    </citation>
    <scope>NUCLEOTIDE SEQUENCE</scope>
    <source>
        <strain evidence="3">UMB1064</strain>
    </source>
</reference>
<feature type="transmembrane region" description="Helical" evidence="2">
    <location>
        <begin position="174"/>
        <end position="191"/>
    </location>
</feature>
<feature type="transmembrane region" description="Helical" evidence="2">
    <location>
        <begin position="316"/>
        <end position="335"/>
    </location>
</feature>
<feature type="transmembrane region" description="Helical" evidence="2">
    <location>
        <begin position="197"/>
        <end position="218"/>
    </location>
</feature>
<keyword evidence="2" id="KW-1133">Transmembrane helix</keyword>
<organism evidence="3 4">
    <name type="scientific">Corynebacterium amycolatum</name>
    <dbReference type="NCBI Taxonomy" id="43765"/>
    <lineage>
        <taxon>Bacteria</taxon>
        <taxon>Bacillati</taxon>
        <taxon>Actinomycetota</taxon>
        <taxon>Actinomycetes</taxon>
        <taxon>Mycobacteriales</taxon>
        <taxon>Corynebacteriaceae</taxon>
        <taxon>Corynebacterium</taxon>
    </lineage>
</organism>
<gene>
    <name evidence="3" type="ORF">QP460_004670</name>
</gene>
<feature type="transmembrane region" description="Helical" evidence="2">
    <location>
        <begin position="279"/>
        <end position="296"/>
    </location>
</feature>
<accession>A0AAW9SP56</accession>
<feature type="transmembrane region" description="Helical" evidence="2">
    <location>
        <begin position="445"/>
        <end position="465"/>
    </location>
</feature>
<feature type="compositionally biased region" description="Polar residues" evidence="1">
    <location>
        <begin position="9"/>
        <end position="20"/>
    </location>
</feature>
<proteinExistence type="predicted"/>
<feature type="region of interest" description="Disordered" evidence="1">
    <location>
        <begin position="1"/>
        <end position="29"/>
    </location>
</feature>
<evidence type="ECO:0000256" key="1">
    <source>
        <dbReference type="SAM" id="MobiDB-lite"/>
    </source>
</evidence>
<dbReference type="RefSeq" id="WP_284827259.1">
    <property type="nucleotide sequence ID" value="NZ_JASOOY020000014.1"/>
</dbReference>
<evidence type="ECO:0008006" key="5">
    <source>
        <dbReference type="Google" id="ProtNLM"/>
    </source>
</evidence>
<keyword evidence="2" id="KW-0472">Membrane</keyword>
<feature type="transmembrane region" description="Helical" evidence="2">
    <location>
        <begin position="72"/>
        <end position="90"/>
    </location>
</feature>
<feature type="transmembrane region" description="Helical" evidence="2">
    <location>
        <begin position="374"/>
        <end position="396"/>
    </location>
</feature>
<name>A0AAW9SP56_CORAY</name>
<evidence type="ECO:0000256" key="2">
    <source>
        <dbReference type="SAM" id="Phobius"/>
    </source>
</evidence>
<feature type="transmembrane region" description="Helical" evidence="2">
    <location>
        <begin position="145"/>
        <end position="162"/>
    </location>
</feature>